<dbReference type="SMART" id="SM00047">
    <property type="entry name" value="LYZ2"/>
    <property type="match status" value="1"/>
</dbReference>
<dbReference type="InterPro" id="IPR036779">
    <property type="entry name" value="LysM_dom_sf"/>
</dbReference>
<sequence length="299" mass="33348">MMKKILVLFLLGLVASCGSHKSRIQTTKDGTAKHRKKDKKSRSKISTTDSRKATASNSSKIETLESSSKTVVYADVVSNYINTFKSTAEDNMRRHGIPASITLAQGILESGAGRGTLCVTANNHFGIKCHTDWDGDKVYHDDDAKGECFRKYDDPAGSYEDHSLFLTTRKRYASLFELDPDDYKGWAHGLKKAGYATDPKYPNKLIDLIERYNLDAFDAEVLGKKGKHRREVEKEIEKNREGAVAQTSSPSRSSKTYKVMQGDTLYSISKKHNLTVDELKKLNDLSSNAISIGQILKVK</sequence>
<evidence type="ECO:0000256" key="6">
    <source>
        <dbReference type="SAM" id="SignalP"/>
    </source>
</evidence>
<dbReference type="Gene3D" id="1.10.530.10">
    <property type="match status" value="1"/>
</dbReference>
<evidence type="ECO:0000256" key="3">
    <source>
        <dbReference type="ARBA" id="ARBA00022801"/>
    </source>
</evidence>
<dbReference type="STRING" id="1406840.Q763_14435"/>
<protein>
    <recommendedName>
        <fullName evidence="4">Peptidoglycan hydrolase</fullName>
    </recommendedName>
</protein>
<dbReference type="EMBL" id="JRLV01000019">
    <property type="protein sequence ID" value="KGO79236.1"/>
    <property type="molecule type" value="Genomic_DNA"/>
</dbReference>
<keyword evidence="9" id="KW-1185">Reference proteome</keyword>
<dbReference type="eggNOG" id="COG1705">
    <property type="taxonomic scope" value="Bacteria"/>
</dbReference>
<dbReference type="PANTHER" id="PTHR33308">
    <property type="entry name" value="PEPTIDOGLYCAN HYDROLASE FLGJ"/>
    <property type="match status" value="1"/>
</dbReference>
<dbReference type="SUPFAM" id="SSF54106">
    <property type="entry name" value="LysM domain"/>
    <property type="match status" value="1"/>
</dbReference>
<dbReference type="Gene3D" id="3.10.350.10">
    <property type="entry name" value="LysM domain"/>
    <property type="match status" value="1"/>
</dbReference>
<dbReference type="Pfam" id="PF01832">
    <property type="entry name" value="Glucosaminidase"/>
    <property type="match status" value="1"/>
</dbReference>
<dbReference type="RefSeq" id="WP_035135557.1">
    <property type="nucleotide sequence ID" value="NZ_JRLV01000019.1"/>
</dbReference>
<evidence type="ECO:0000259" key="7">
    <source>
        <dbReference type="PROSITE" id="PS51782"/>
    </source>
</evidence>
<keyword evidence="6" id="KW-0732">Signal</keyword>
<feature type="region of interest" description="Disordered" evidence="5">
    <location>
        <begin position="23"/>
        <end position="61"/>
    </location>
</feature>
<dbReference type="CDD" id="cd00118">
    <property type="entry name" value="LysM"/>
    <property type="match status" value="1"/>
</dbReference>
<keyword evidence="1" id="KW-0929">Antimicrobial</keyword>
<dbReference type="InterPro" id="IPR051056">
    <property type="entry name" value="Glycosyl_Hydrolase_73"/>
</dbReference>
<dbReference type="GO" id="GO:0004040">
    <property type="term" value="F:amidase activity"/>
    <property type="evidence" value="ECO:0007669"/>
    <property type="project" value="InterPro"/>
</dbReference>
<evidence type="ECO:0000313" key="8">
    <source>
        <dbReference type="EMBL" id="KGO79236.1"/>
    </source>
</evidence>
<comment type="caution">
    <text evidence="8">The sequence shown here is derived from an EMBL/GenBank/DDBJ whole genome shotgun (WGS) entry which is preliminary data.</text>
</comment>
<dbReference type="GO" id="GO:0042742">
    <property type="term" value="P:defense response to bacterium"/>
    <property type="evidence" value="ECO:0007669"/>
    <property type="project" value="UniProtKB-KW"/>
</dbReference>
<organism evidence="8 9">
    <name type="scientific">Flavobacterium beibuense F44-8</name>
    <dbReference type="NCBI Taxonomy" id="1406840"/>
    <lineage>
        <taxon>Bacteria</taxon>
        <taxon>Pseudomonadati</taxon>
        <taxon>Bacteroidota</taxon>
        <taxon>Flavobacteriia</taxon>
        <taxon>Flavobacteriales</taxon>
        <taxon>Flavobacteriaceae</taxon>
        <taxon>Flavobacterium</taxon>
    </lineage>
</organism>
<proteinExistence type="predicted"/>
<dbReference type="AlphaFoldDB" id="A0A0A2LJ24"/>
<dbReference type="InterPro" id="IPR018392">
    <property type="entry name" value="LysM"/>
</dbReference>
<feature type="domain" description="LysM" evidence="7">
    <location>
        <begin position="255"/>
        <end position="298"/>
    </location>
</feature>
<reference evidence="8 9" key="1">
    <citation type="submission" date="2013-09" db="EMBL/GenBank/DDBJ databases">
        <authorList>
            <person name="Zeng Z."/>
            <person name="Chen C."/>
        </authorList>
    </citation>
    <scope>NUCLEOTIDE SEQUENCE [LARGE SCALE GENOMIC DNA]</scope>
    <source>
        <strain evidence="8 9">F44-8</strain>
    </source>
</reference>
<evidence type="ECO:0000256" key="2">
    <source>
        <dbReference type="ARBA" id="ARBA00022638"/>
    </source>
</evidence>
<evidence type="ECO:0000256" key="5">
    <source>
        <dbReference type="SAM" id="MobiDB-lite"/>
    </source>
</evidence>
<dbReference type="Pfam" id="PF01476">
    <property type="entry name" value="LysM"/>
    <property type="match status" value="1"/>
</dbReference>
<dbReference type="FunFam" id="1.10.530.10:FF:000060">
    <property type="entry name" value="Predicted protein"/>
    <property type="match status" value="1"/>
</dbReference>
<evidence type="ECO:0000256" key="4">
    <source>
        <dbReference type="ARBA" id="ARBA00032108"/>
    </source>
</evidence>
<dbReference type="PROSITE" id="PS51257">
    <property type="entry name" value="PROKAR_LIPOPROTEIN"/>
    <property type="match status" value="1"/>
</dbReference>
<accession>A0A0A2LJ24</accession>
<dbReference type="GO" id="GO:0031640">
    <property type="term" value="P:killing of cells of another organism"/>
    <property type="evidence" value="ECO:0007669"/>
    <property type="project" value="UniProtKB-KW"/>
</dbReference>
<keyword evidence="2" id="KW-0081">Bacteriolytic enzyme</keyword>
<dbReference type="Proteomes" id="UP000030129">
    <property type="component" value="Unassembled WGS sequence"/>
</dbReference>
<gene>
    <name evidence="8" type="ORF">Q763_14435</name>
</gene>
<dbReference type="PROSITE" id="PS51782">
    <property type="entry name" value="LYSM"/>
    <property type="match status" value="1"/>
</dbReference>
<dbReference type="SMART" id="SM00257">
    <property type="entry name" value="LysM"/>
    <property type="match status" value="1"/>
</dbReference>
<feature type="region of interest" description="Disordered" evidence="5">
    <location>
        <begin position="235"/>
        <end position="256"/>
    </location>
</feature>
<dbReference type="PANTHER" id="PTHR33308:SF9">
    <property type="entry name" value="PEPTIDOGLYCAN HYDROLASE FLGJ"/>
    <property type="match status" value="1"/>
</dbReference>
<keyword evidence="3" id="KW-0378">Hydrolase</keyword>
<feature type="chain" id="PRO_5001991057" description="Peptidoglycan hydrolase" evidence="6">
    <location>
        <begin position="22"/>
        <end position="299"/>
    </location>
</feature>
<feature type="compositionally biased region" description="Polar residues" evidence="5">
    <location>
        <begin position="245"/>
        <end position="256"/>
    </location>
</feature>
<feature type="compositionally biased region" description="Basic residues" evidence="5">
    <location>
        <begin position="33"/>
        <end position="43"/>
    </location>
</feature>
<evidence type="ECO:0000313" key="9">
    <source>
        <dbReference type="Proteomes" id="UP000030129"/>
    </source>
</evidence>
<name>A0A0A2LJ24_9FLAO</name>
<dbReference type="InterPro" id="IPR002901">
    <property type="entry name" value="MGlyc_endo_b_GlcNAc-like_dom"/>
</dbReference>
<feature type="signal peptide" evidence="6">
    <location>
        <begin position="1"/>
        <end position="21"/>
    </location>
</feature>
<evidence type="ECO:0000256" key="1">
    <source>
        <dbReference type="ARBA" id="ARBA00022529"/>
    </source>
</evidence>